<reference evidence="5 6" key="1">
    <citation type="submission" date="2020-02" db="EMBL/GenBank/DDBJ databases">
        <authorList>
            <person name="Yang Z."/>
        </authorList>
    </citation>
    <scope>NUCLEOTIDE SEQUENCE [LARGE SCALE GENOMIC DNA]</scope>
    <source>
        <strain evidence="5 6">HX-7-9</strain>
    </source>
</reference>
<dbReference type="InterPro" id="IPR002035">
    <property type="entry name" value="VWF_A"/>
</dbReference>
<dbReference type="Pfam" id="PF17963">
    <property type="entry name" value="Big_9"/>
    <property type="match status" value="1"/>
</dbReference>
<evidence type="ECO:0000313" key="6">
    <source>
        <dbReference type="Proteomes" id="UP000482578"/>
    </source>
</evidence>
<proteinExistence type="predicted"/>
<dbReference type="Proteomes" id="UP000482578">
    <property type="component" value="Unassembled WGS sequence"/>
</dbReference>
<dbReference type="InterPro" id="IPR018511">
    <property type="entry name" value="Hemolysin-typ_Ca-bd_CS"/>
</dbReference>
<dbReference type="NCBIfam" id="TIGR03661">
    <property type="entry name" value="T1SS_VCA0849"/>
    <property type="match status" value="1"/>
</dbReference>
<dbReference type="PRINTS" id="PR00313">
    <property type="entry name" value="CABNDNGRPT"/>
</dbReference>
<dbReference type="Pfam" id="PF00353">
    <property type="entry name" value="HemolysinCabind"/>
    <property type="match status" value="3"/>
</dbReference>
<dbReference type="PROSITE" id="PS00330">
    <property type="entry name" value="HEMOLYSIN_CALCIUM"/>
    <property type="match status" value="3"/>
</dbReference>
<dbReference type="EMBL" id="JAAGAA010000024">
    <property type="protein sequence ID" value="NDV14356.1"/>
    <property type="molecule type" value="Genomic_DNA"/>
</dbReference>
<organism evidence="5 6">
    <name type="scientific">Crenobacter caeni</name>
    <dbReference type="NCBI Taxonomy" id="2705474"/>
    <lineage>
        <taxon>Bacteria</taxon>
        <taxon>Pseudomonadati</taxon>
        <taxon>Pseudomonadota</taxon>
        <taxon>Betaproteobacteria</taxon>
        <taxon>Neisseriales</taxon>
        <taxon>Neisseriaceae</taxon>
        <taxon>Crenobacter</taxon>
    </lineage>
</organism>
<gene>
    <name evidence="5" type="ORF">GZH52_16485</name>
</gene>
<dbReference type="AlphaFoldDB" id="A0A6B2KVT6"/>
<dbReference type="InterPro" id="IPR001343">
    <property type="entry name" value="Hemolysn_Ca-bd"/>
</dbReference>
<feature type="domain" description="VWFA" evidence="3">
    <location>
        <begin position="725"/>
        <end position="916"/>
    </location>
</feature>
<sequence>GQWTYTLDSRADVLKAGEKAGETLTVKLSDGTTTTTVKIDITGTDDVPRLAPDSGSVTEDAVTAGTTKLETSGTLAAGTGGDAGEDKFQAGTLNGTYGQLVLGADGKWTYSADNTQAVIQNLKAGEKLTDTITVTNADGKTTTTVTITINGTNDAPTTSGGYAQGTEDQAFALQWSQFNAADVDAGSSLSIKITSLPTDGVLQYKDGNGNWQSVQSNQTFSKADIDAGKLQFKPDLHESSTTAGNGSGSSLGDQKGDYASFDYQVSDGTNQSTSGKFVLDIVADADAPTLSISPVPTAVPTGLKKEVWTGMAISDGQNTGSGVSPDKLEKAIEGASGMATVSTITNVMQGQVEVNTATRVTGLVYLEEGKTYTFSGVADDSFRLEVGGITVADANWGRDSGNYSGNFVPAVSGYYTLTMFHHNESGPGSFDVNVSINGAGPQDLSSGTLRLYTATTDITGAGVNLSPLVPNASGEGGYYTEVQLNRGNEDTWIPITRISSGLVDSDGSETLSMSLSISGLPNGSSAQLSDGVRTVTVGAGDVVSLDGWNLSTLQFKGPQDWNGSVKLTVTATATESSNGDKESTSQELTVTVLPSNDAPVAQNASHTLLEQETVSGKVVASDIEGDSLTFNVKTGAAHGVVSVDANGNYSYTPSKGYTGSDSFVVNVSDGKGGMTTSTITLDVKPVDLHVQTGSKNPDTLSGTAGQDVMIGDIGTVLMQPGQNYNLAFMIDSSGSVSSDDIATIKTQLATVFKQLQASAVTNGAGKVNVFLVDFDTQANSSISVDLSSANALSTLQGVIDSLASGGGTNYEDVFKTTANWFQGAAAKANSNAINQTFFMTDGKPTYYQQKEQATPGNNLTSNPDGKGGIEYSEIGGDGNNTDSTTIQNSKDAFALLLKVSNVEAIGVNSGITTSDLSPYDSDGKPQANIPADRIASAILGYELDGPAAADTLNGGAGDDILFGDRIRLDGIPGEGFEALKAYVASKSGVGSPTDADVYRYVLGHASEFDRSFSSDGNDILNGGDGRDLLFGQGGSDSLNGGAGNDTLYGGSGNDLLTGGLGVDTFRWALGDQGASAASKAVDTITDFGKDGDKDVLDLRDLLIGDSRTVASLDAYLDFKWDGKNTVIDVRHEGAGKDVTQQIVLENTNLADQLGVAQSDTAILQKLLDSNRLNND</sequence>
<dbReference type="PANTHER" id="PTHR38340:SF1">
    <property type="entry name" value="S-LAYER PROTEIN"/>
    <property type="match status" value="1"/>
</dbReference>
<protein>
    <submittedName>
        <fullName evidence="5">Type I secretion C-terminal target domain-containing protein</fullName>
    </submittedName>
</protein>
<dbReference type="InterPro" id="IPR050557">
    <property type="entry name" value="RTX_toxin/Mannuronan_C5-epim"/>
</dbReference>
<dbReference type="InterPro" id="IPR037524">
    <property type="entry name" value="PA14/GLEYA"/>
</dbReference>
<dbReference type="SUPFAM" id="SSF51120">
    <property type="entry name" value="beta-Roll"/>
    <property type="match status" value="1"/>
</dbReference>
<dbReference type="PROSITE" id="PS51820">
    <property type="entry name" value="PA14"/>
    <property type="match status" value="1"/>
</dbReference>
<dbReference type="RefSeq" id="WP_163318009.1">
    <property type="nucleotide sequence ID" value="NZ_JAAGAA010000024.1"/>
</dbReference>
<dbReference type="PANTHER" id="PTHR38340">
    <property type="entry name" value="S-LAYER PROTEIN"/>
    <property type="match status" value="1"/>
</dbReference>
<dbReference type="PROSITE" id="PS50234">
    <property type="entry name" value="VWFA"/>
    <property type="match status" value="1"/>
</dbReference>
<dbReference type="InterPro" id="IPR040853">
    <property type="entry name" value="RapA2_cadherin-like"/>
</dbReference>
<dbReference type="Pfam" id="PF00092">
    <property type="entry name" value="VWA"/>
    <property type="match status" value="1"/>
</dbReference>
<name>A0A6B2KVT6_9NEIS</name>
<dbReference type="CDD" id="cd00198">
    <property type="entry name" value="vWFA"/>
    <property type="match status" value="1"/>
</dbReference>
<keyword evidence="2" id="KW-0964">Secreted</keyword>
<evidence type="ECO:0000259" key="4">
    <source>
        <dbReference type="PROSITE" id="PS51820"/>
    </source>
</evidence>
<dbReference type="Gene3D" id="2.60.40.10">
    <property type="entry name" value="Immunoglobulins"/>
    <property type="match status" value="1"/>
</dbReference>
<dbReference type="Gene3D" id="2.60.40.3440">
    <property type="match status" value="1"/>
</dbReference>
<accession>A0A6B2KVT6</accession>
<dbReference type="SUPFAM" id="SSF53300">
    <property type="entry name" value="vWA-like"/>
    <property type="match status" value="1"/>
</dbReference>
<dbReference type="InterPro" id="IPR036465">
    <property type="entry name" value="vWFA_dom_sf"/>
</dbReference>
<evidence type="ECO:0000259" key="3">
    <source>
        <dbReference type="PROSITE" id="PS50234"/>
    </source>
</evidence>
<dbReference type="InterPro" id="IPR013783">
    <property type="entry name" value="Ig-like_fold"/>
</dbReference>
<evidence type="ECO:0000256" key="1">
    <source>
        <dbReference type="ARBA" id="ARBA00004613"/>
    </source>
</evidence>
<evidence type="ECO:0000313" key="5">
    <source>
        <dbReference type="EMBL" id="NDV14356.1"/>
    </source>
</evidence>
<dbReference type="Gene3D" id="2.150.10.10">
    <property type="entry name" value="Serralysin-like metalloprotease, C-terminal"/>
    <property type="match status" value="1"/>
</dbReference>
<dbReference type="GO" id="GO:0005509">
    <property type="term" value="F:calcium ion binding"/>
    <property type="evidence" value="ECO:0007669"/>
    <property type="project" value="InterPro"/>
</dbReference>
<feature type="domain" description="PA14" evidence="4">
    <location>
        <begin position="298"/>
        <end position="449"/>
    </location>
</feature>
<feature type="non-terminal residue" evidence="5">
    <location>
        <position position="1"/>
    </location>
</feature>
<dbReference type="InterPro" id="IPR011049">
    <property type="entry name" value="Serralysin-like_metalloprot_C"/>
</dbReference>
<dbReference type="InterPro" id="IPR019960">
    <property type="entry name" value="T1SS_VCA0849"/>
</dbReference>
<dbReference type="NCBIfam" id="TIGR01965">
    <property type="entry name" value="VCBS_repeat"/>
    <property type="match status" value="2"/>
</dbReference>
<comment type="subcellular location">
    <subcellularLocation>
        <location evidence="1">Secreted</location>
    </subcellularLocation>
</comment>
<dbReference type="InterPro" id="IPR010221">
    <property type="entry name" value="VCBS_dom"/>
</dbReference>
<dbReference type="GO" id="GO:0005576">
    <property type="term" value="C:extracellular region"/>
    <property type="evidence" value="ECO:0007669"/>
    <property type="project" value="UniProtKB-SubCell"/>
</dbReference>
<comment type="caution">
    <text evidence="5">The sequence shown here is derived from an EMBL/GenBank/DDBJ whole genome shotgun (WGS) entry which is preliminary data.</text>
</comment>
<keyword evidence="6" id="KW-1185">Reference proteome</keyword>
<dbReference type="Gene3D" id="3.40.50.410">
    <property type="entry name" value="von Willebrand factor, type A domain"/>
    <property type="match status" value="1"/>
</dbReference>
<evidence type="ECO:0000256" key="2">
    <source>
        <dbReference type="ARBA" id="ARBA00022525"/>
    </source>
</evidence>
<dbReference type="Pfam" id="PF17803">
    <property type="entry name" value="Cadherin_4"/>
    <property type="match status" value="2"/>
</dbReference>